<gene>
    <name evidence="2" type="ORF">EFQ99_31540</name>
</gene>
<reference evidence="3" key="1">
    <citation type="submission" date="2018-11" db="EMBL/GenBank/DDBJ databases">
        <title>Rhizobium chutanense sp. nov., isolated from root nodules of Phaseolus vulgaris in China.</title>
        <authorList>
            <person name="Huo Y."/>
        </authorList>
    </citation>
    <scope>NUCLEOTIDE SEQUENCE [LARGE SCALE GENOMIC DNA]</scope>
    <source>
        <strain evidence="3">CCBAU 65647</strain>
    </source>
</reference>
<dbReference type="OrthoDB" id="8429680at2"/>
<comment type="caution">
    <text evidence="2">The sequence shown here is derived from an EMBL/GenBank/DDBJ whole genome shotgun (WGS) entry which is preliminary data.</text>
</comment>
<feature type="region of interest" description="Disordered" evidence="1">
    <location>
        <begin position="429"/>
        <end position="451"/>
    </location>
</feature>
<evidence type="ECO:0000313" key="3">
    <source>
        <dbReference type="Proteomes" id="UP000278823"/>
    </source>
</evidence>
<feature type="compositionally biased region" description="Low complexity" evidence="1">
    <location>
        <begin position="63"/>
        <end position="73"/>
    </location>
</feature>
<dbReference type="AlphaFoldDB" id="A0A432PBB2"/>
<dbReference type="Proteomes" id="UP000278823">
    <property type="component" value="Unassembled WGS sequence"/>
</dbReference>
<evidence type="ECO:0000313" key="2">
    <source>
        <dbReference type="EMBL" id="RUM19301.1"/>
    </source>
</evidence>
<evidence type="ECO:0000256" key="1">
    <source>
        <dbReference type="SAM" id="MobiDB-lite"/>
    </source>
</evidence>
<dbReference type="RefSeq" id="WP_126924959.1">
    <property type="nucleotide sequence ID" value="NZ_ML133703.1"/>
</dbReference>
<sequence length="734" mass="78860">MVTVPEYQSNVATRPIFQSKLDVKADADDFGAAVGRGMGDLAKGIEALGTSISNVKKQREAAQQAANGGAAEQKTADPKSLESVMRAKEQENQLAAWDRNARYGEGGFMTLTGRAAVDGRADYERRLMEKRKEFGAGLSGEAAELYGRAADARINASLQSAVVYSGQQRKVWFQENAAARVDSFARDAVVNFTRPDLVTKNVAAGLLELQEQGRLEGWSGDTMMARGSQFVSGVHRDITLRLADDDPIAADRYRKDHAGQMTGADNDMLTEALESEISNEHSKREAGTILAQARRSAEPSGDADGGLADAGVPSGRAVATAGPTRLREALAARPAGSGTEAVGRLDESFATNLAAMIEDAPPAIRDGLQILGSAKGAANAVDLGWNGRALKSGAVPKDVLDYVNDHAERYGMYFPVIDDPEQAAPFATRGGTVAPRGNKVTPRALGPSTDDIDKSLAGISDDKVRQLTQNRVQSALETQARAEGARVEQAKAELWRAIDAGKTPDDVPREIRQAAGMEAVSSAWNYMQTAAKGRAGQGDEVLLYDMRRYAATDPDGFANVDLSDYRGRLTPDAFRQLAELQTAAPTNQADKRREGEQLANAFAQSEAQLESIGISARGRQGPERERAIKQIARFQNALASEIAAFKKENNGKAPSEFDISSMRNKLLLPIVLREPEPVTETPVLHLADWPDLAPDSRQALAQELSRDLGREPNEAEVMGYYKGIVSLLALAAGR</sequence>
<keyword evidence="3" id="KW-1185">Reference proteome</keyword>
<dbReference type="EMBL" id="RJTH01000020">
    <property type="protein sequence ID" value="RUM19301.1"/>
    <property type="molecule type" value="Genomic_DNA"/>
</dbReference>
<feature type="region of interest" description="Disordered" evidence="1">
    <location>
        <begin position="277"/>
        <end position="319"/>
    </location>
</feature>
<protein>
    <submittedName>
        <fullName evidence="2">Uncharacterized protein</fullName>
    </submittedName>
</protein>
<feature type="compositionally biased region" description="Basic and acidic residues" evidence="1">
    <location>
        <begin position="74"/>
        <end position="84"/>
    </location>
</feature>
<name>A0A432PBB2_9HYPH</name>
<accession>A0A432PBB2</accession>
<organism evidence="2 3">
    <name type="scientific">Rhizobium vallis</name>
    <dbReference type="NCBI Taxonomy" id="634290"/>
    <lineage>
        <taxon>Bacteria</taxon>
        <taxon>Pseudomonadati</taxon>
        <taxon>Pseudomonadota</taxon>
        <taxon>Alphaproteobacteria</taxon>
        <taxon>Hyphomicrobiales</taxon>
        <taxon>Rhizobiaceae</taxon>
        <taxon>Rhizobium/Agrobacterium group</taxon>
        <taxon>Rhizobium</taxon>
    </lineage>
</organism>
<feature type="region of interest" description="Disordered" evidence="1">
    <location>
        <begin position="63"/>
        <end position="84"/>
    </location>
</feature>
<proteinExistence type="predicted"/>